<dbReference type="NCBIfam" id="TIGR01215">
    <property type="entry name" value="minE"/>
    <property type="match status" value="1"/>
</dbReference>
<dbReference type="RefSeq" id="WP_131483427.1">
    <property type="nucleotide sequence ID" value="NZ_SJDL01000037.1"/>
</dbReference>
<keyword evidence="4" id="KW-0131">Cell cycle</keyword>
<dbReference type="HAMAP" id="MF_00262">
    <property type="entry name" value="MinE"/>
    <property type="match status" value="1"/>
</dbReference>
<evidence type="ECO:0000256" key="1">
    <source>
        <dbReference type="ARBA" id="ARBA00008168"/>
    </source>
</evidence>
<protein>
    <recommendedName>
        <fullName evidence="2 4">Cell division topological specificity factor</fullName>
    </recommendedName>
</protein>
<evidence type="ECO:0000313" key="6">
    <source>
        <dbReference type="Proteomes" id="UP000313645"/>
    </source>
</evidence>
<dbReference type="InterPro" id="IPR005527">
    <property type="entry name" value="MinE"/>
</dbReference>
<dbReference type="GO" id="GO:0051301">
    <property type="term" value="P:cell division"/>
    <property type="evidence" value="ECO:0007669"/>
    <property type="project" value="UniProtKB-KW"/>
</dbReference>
<keyword evidence="6" id="KW-1185">Reference proteome</keyword>
<dbReference type="Pfam" id="PF03776">
    <property type="entry name" value="MinE"/>
    <property type="match status" value="1"/>
</dbReference>
<dbReference type="EMBL" id="SJDL01000037">
    <property type="protein sequence ID" value="TBW49978.1"/>
    <property type="molecule type" value="Genomic_DNA"/>
</dbReference>
<evidence type="ECO:0000256" key="3">
    <source>
        <dbReference type="ARBA" id="ARBA00025265"/>
    </source>
</evidence>
<reference evidence="5 6" key="1">
    <citation type="submission" date="2019-02" db="EMBL/GenBank/DDBJ databases">
        <title>Marinobacter halodurans sp. nov., a marine bacterium isolated from sea tidal flat.</title>
        <authorList>
            <person name="Yoo Y."/>
            <person name="Lee D.W."/>
            <person name="Kim B.S."/>
            <person name="Kim J.-J."/>
        </authorList>
    </citation>
    <scope>NUCLEOTIDE SEQUENCE [LARGE SCALE GENOMIC DNA]</scope>
    <source>
        <strain evidence="5 6">YJ-S3-2</strain>
    </source>
</reference>
<accession>A0ABY1ZJR0</accession>
<name>A0ABY1ZJR0_9GAMM</name>
<comment type="caution">
    <text evidence="5">The sequence shown here is derived from an EMBL/GenBank/DDBJ whole genome shotgun (WGS) entry which is preliminary data.</text>
</comment>
<evidence type="ECO:0000256" key="4">
    <source>
        <dbReference type="HAMAP-Rule" id="MF_00262"/>
    </source>
</evidence>
<keyword evidence="4 5" id="KW-0132">Cell division</keyword>
<sequence>MSFFDYFKSKKKSTASVAKERLQIIVAHERGMRDQPDYLPQLQQELIAVIRKYVQIDDDMVQVELDRNEDCSVLELNVTLPEHQP</sequence>
<gene>
    <name evidence="4 5" type="primary">minE</name>
    <name evidence="5" type="ORF">EZI54_18810</name>
</gene>
<evidence type="ECO:0000256" key="2">
    <source>
        <dbReference type="ARBA" id="ARBA00020112"/>
    </source>
</evidence>
<evidence type="ECO:0000313" key="5">
    <source>
        <dbReference type="EMBL" id="TBW49978.1"/>
    </source>
</evidence>
<dbReference type="Gene3D" id="3.30.1070.10">
    <property type="entry name" value="Cell division topological specificity factor MinE"/>
    <property type="match status" value="1"/>
</dbReference>
<dbReference type="SUPFAM" id="SSF55229">
    <property type="entry name" value="Cell division protein MinE topological specificity domain"/>
    <property type="match status" value="1"/>
</dbReference>
<organism evidence="5 6">
    <name type="scientific">Marinobacter halodurans</name>
    <dbReference type="NCBI Taxonomy" id="2528979"/>
    <lineage>
        <taxon>Bacteria</taxon>
        <taxon>Pseudomonadati</taxon>
        <taxon>Pseudomonadota</taxon>
        <taxon>Gammaproteobacteria</taxon>
        <taxon>Pseudomonadales</taxon>
        <taxon>Marinobacteraceae</taxon>
        <taxon>Marinobacter</taxon>
    </lineage>
</organism>
<dbReference type="NCBIfam" id="NF010595">
    <property type="entry name" value="PRK13989.1"/>
    <property type="match status" value="1"/>
</dbReference>
<dbReference type="InterPro" id="IPR036707">
    <property type="entry name" value="MinE_sf"/>
</dbReference>
<comment type="function">
    <text evidence="3 4">Prevents the cell division inhibition by proteins MinC and MinD at internal division sites while permitting inhibition at polar sites. This ensures cell division at the proper site by restricting the formation of a division septum at the midpoint of the long axis of the cell.</text>
</comment>
<dbReference type="Proteomes" id="UP000313645">
    <property type="component" value="Unassembled WGS sequence"/>
</dbReference>
<dbReference type="NCBIfam" id="NF001422">
    <property type="entry name" value="PRK00296.1"/>
    <property type="match status" value="1"/>
</dbReference>
<comment type="similarity">
    <text evidence="1 4">Belongs to the MinE family.</text>
</comment>
<proteinExistence type="inferred from homology"/>